<dbReference type="PANTHER" id="PTHR38460">
    <property type="entry name" value="TAUTOMERASE YOLI-RELATED"/>
    <property type="match status" value="1"/>
</dbReference>
<dbReference type="InterPro" id="IPR037479">
    <property type="entry name" value="Tauto_MSAD"/>
</dbReference>
<evidence type="ECO:0000313" key="2">
    <source>
        <dbReference type="Proteomes" id="UP000578352"/>
    </source>
</evidence>
<dbReference type="SUPFAM" id="SSF55331">
    <property type="entry name" value="Tautomerase/MIF"/>
    <property type="match status" value="1"/>
</dbReference>
<organism evidence="1 2">
    <name type="scientific">Leifsonia shinshuensis</name>
    <dbReference type="NCBI Taxonomy" id="150026"/>
    <lineage>
        <taxon>Bacteria</taxon>
        <taxon>Bacillati</taxon>
        <taxon>Actinomycetota</taxon>
        <taxon>Actinomycetes</taxon>
        <taxon>Micrococcales</taxon>
        <taxon>Microbacteriaceae</taxon>
        <taxon>Leifsonia</taxon>
    </lineage>
</organism>
<sequence length="129" mass="14265">MAQVTVFARRATIDRHRQALSDAIHGAVMAALAYPPEKRFHRFVGMDPADFIYPPDRGDDYTIIEVSLFEGRTVEAKRALIAELFALIEAATGIPPHSVEITLFETPRVNWGIRGVNGADLALGYTVEI</sequence>
<keyword evidence="1" id="KW-0670">Pyruvate</keyword>
<proteinExistence type="predicted"/>
<dbReference type="RefSeq" id="WP_179605053.1">
    <property type="nucleotide sequence ID" value="NZ_BAABEH010000001.1"/>
</dbReference>
<comment type="caution">
    <text evidence="1">The sequence shown here is derived from an EMBL/GenBank/DDBJ whole genome shotgun (WGS) entry which is preliminary data.</text>
</comment>
<dbReference type="Gene3D" id="3.30.429.10">
    <property type="entry name" value="Macrophage Migration Inhibitory Factor"/>
    <property type="match status" value="1"/>
</dbReference>
<gene>
    <name evidence="1" type="ORF">HNR13_001378</name>
</gene>
<protein>
    <submittedName>
        <fullName evidence="1">Phenylpyruvate tautomerase PptA (4-oxalocrotonate tautomerase family)</fullName>
    </submittedName>
</protein>
<name>A0A853CUI6_9MICO</name>
<dbReference type="EMBL" id="JACCFL010000001">
    <property type="protein sequence ID" value="NYJ23091.1"/>
    <property type="molecule type" value="Genomic_DNA"/>
</dbReference>
<dbReference type="Pfam" id="PF14552">
    <property type="entry name" value="Tautomerase_2"/>
    <property type="match status" value="1"/>
</dbReference>
<dbReference type="AlphaFoldDB" id="A0A853CUI6"/>
<dbReference type="Proteomes" id="UP000578352">
    <property type="component" value="Unassembled WGS sequence"/>
</dbReference>
<reference evidence="1 2" key="1">
    <citation type="submission" date="2020-07" db="EMBL/GenBank/DDBJ databases">
        <title>Sequencing the genomes of 1000 actinobacteria strains.</title>
        <authorList>
            <person name="Klenk H.-P."/>
        </authorList>
    </citation>
    <scope>NUCLEOTIDE SEQUENCE [LARGE SCALE GENOMIC DNA]</scope>
    <source>
        <strain evidence="1 2">DSM 15165</strain>
    </source>
</reference>
<evidence type="ECO:0000313" key="1">
    <source>
        <dbReference type="EMBL" id="NYJ23091.1"/>
    </source>
</evidence>
<dbReference type="PANTHER" id="PTHR38460:SF1">
    <property type="entry name" value="TAUTOMERASE YOLI-RELATED"/>
    <property type="match status" value="1"/>
</dbReference>
<accession>A0A853CUI6</accession>
<dbReference type="InterPro" id="IPR014347">
    <property type="entry name" value="Tautomerase/MIF_sf"/>
</dbReference>